<name>A0AAV8Z2U3_9CUCU</name>
<evidence type="ECO:0000313" key="1">
    <source>
        <dbReference type="EMBL" id="KAJ8957870.1"/>
    </source>
</evidence>
<feature type="non-terminal residue" evidence="1">
    <location>
        <position position="1"/>
    </location>
</feature>
<reference evidence="1" key="1">
    <citation type="journal article" date="2023" name="Insect Mol. Biol.">
        <title>Genome sequencing provides insights into the evolution of gene families encoding plant cell wall-degrading enzymes in longhorned beetles.</title>
        <authorList>
            <person name="Shin N.R."/>
            <person name="Okamura Y."/>
            <person name="Kirsch R."/>
            <person name="Pauchet Y."/>
        </authorList>
    </citation>
    <scope>NUCLEOTIDE SEQUENCE</scope>
    <source>
        <strain evidence="1">AMC_N1</strain>
    </source>
</reference>
<accession>A0AAV8Z2U3</accession>
<sequence length="154" mass="16941">CTGSLESPLLNFSSPDQSNASNLFLGLEWPISFANHNTSSMDSQSTANVVNDGQLNDRINETILIADRITNSLQPNLIEENILLDEDLGDRMDTNLGLISPPHSDIAIDPDLLTLKPTRNRMNDGGQMNKLGVHGIEKFTGDIFPTDSQYNDQK</sequence>
<protein>
    <submittedName>
        <fullName evidence="1">Uncharacterized protein</fullName>
    </submittedName>
</protein>
<organism evidence="1 2">
    <name type="scientific">Aromia moschata</name>
    <dbReference type="NCBI Taxonomy" id="1265417"/>
    <lineage>
        <taxon>Eukaryota</taxon>
        <taxon>Metazoa</taxon>
        <taxon>Ecdysozoa</taxon>
        <taxon>Arthropoda</taxon>
        <taxon>Hexapoda</taxon>
        <taxon>Insecta</taxon>
        <taxon>Pterygota</taxon>
        <taxon>Neoptera</taxon>
        <taxon>Endopterygota</taxon>
        <taxon>Coleoptera</taxon>
        <taxon>Polyphaga</taxon>
        <taxon>Cucujiformia</taxon>
        <taxon>Chrysomeloidea</taxon>
        <taxon>Cerambycidae</taxon>
        <taxon>Cerambycinae</taxon>
        <taxon>Callichromatini</taxon>
        <taxon>Aromia</taxon>
    </lineage>
</organism>
<dbReference type="Proteomes" id="UP001162162">
    <property type="component" value="Unassembled WGS sequence"/>
</dbReference>
<gene>
    <name evidence="1" type="ORF">NQ318_001866</name>
</gene>
<evidence type="ECO:0000313" key="2">
    <source>
        <dbReference type="Proteomes" id="UP001162162"/>
    </source>
</evidence>
<proteinExistence type="predicted"/>
<dbReference type="AlphaFoldDB" id="A0AAV8Z2U3"/>
<keyword evidence="2" id="KW-1185">Reference proteome</keyword>
<dbReference type="EMBL" id="JAPWTK010000020">
    <property type="protein sequence ID" value="KAJ8957870.1"/>
    <property type="molecule type" value="Genomic_DNA"/>
</dbReference>
<comment type="caution">
    <text evidence="1">The sequence shown here is derived from an EMBL/GenBank/DDBJ whole genome shotgun (WGS) entry which is preliminary data.</text>
</comment>